<proteinExistence type="predicted"/>
<feature type="domain" description="DUF418" evidence="2">
    <location>
        <begin position="226"/>
        <end position="367"/>
    </location>
</feature>
<organism evidence="4 5">
    <name type="scientific">Longispora fulva</name>
    <dbReference type="NCBI Taxonomy" id="619741"/>
    <lineage>
        <taxon>Bacteria</taxon>
        <taxon>Bacillati</taxon>
        <taxon>Actinomycetota</taxon>
        <taxon>Actinomycetes</taxon>
        <taxon>Micromonosporales</taxon>
        <taxon>Micromonosporaceae</taxon>
        <taxon>Longispora</taxon>
    </lineage>
</organism>
<feature type="transmembrane region" description="Helical" evidence="1">
    <location>
        <begin position="116"/>
        <end position="135"/>
    </location>
</feature>
<evidence type="ECO:0000259" key="2">
    <source>
        <dbReference type="Pfam" id="PF04235"/>
    </source>
</evidence>
<dbReference type="Pfam" id="PF04235">
    <property type="entry name" value="DUF418"/>
    <property type="match status" value="1"/>
</dbReference>
<reference evidence="4" key="1">
    <citation type="submission" date="2020-11" db="EMBL/GenBank/DDBJ databases">
        <title>Sequencing the genomes of 1000 actinobacteria strains.</title>
        <authorList>
            <person name="Klenk H.-P."/>
        </authorList>
    </citation>
    <scope>NUCLEOTIDE SEQUENCE</scope>
    <source>
        <strain evidence="4">DSM 45356</strain>
    </source>
</reference>
<dbReference type="InterPro" id="IPR007349">
    <property type="entry name" value="DUF418"/>
</dbReference>
<dbReference type="Pfam" id="PF07786">
    <property type="entry name" value="HGSNAT_cat"/>
    <property type="match status" value="1"/>
</dbReference>
<feature type="transmembrane region" description="Helical" evidence="1">
    <location>
        <begin position="301"/>
        <end position="322"/>
    </location>
</feature>
<feature type="domain" description="Heparan-alpha-glucosaminide N-acetyltransferase catalytic" evidence="3">
    <location>
        <begin position="19"/>
        <end position="224"/>
    </location>
</feature>
<dbReference type="EMBL" id="JADOUF010000001">
    <property type="protein sequence ID" value="MBG6135893.1"/>
    <property type="molecule type" value="Genomic_DNA"/>
</dbReference>
<keyword evidence="1" id="KW-1133">Transmembrane helix</keyword>
<gene>
    <name evidence="4" type="ORF">IW245_002087</name>
</gene>
<feature type="transmembrane region" description="Helical" evidence="1">
    <location>
        <begin position="204"/>
        <end position="222"/>
    </location>
</feature>
<feature type="transmembrane region" description="Helical" evidence="1">
    <location>
        <begin position="334"/>
        <end position="352"/>
    </location>
</feature>
<protein>
    <submittedName>
        <fullName evidence="4">Putative membrane protein YeiB</fullName>
    </submittedName>
</protein>
<dbReference type="AlphaFoldDB" id="A0A8J7GGT5"/>
<comment type="caution">
    <text evidence="4">The sequence shown here is derived from an EMBL/GenBank/DDBJ whole genome shotgun (WGS) entry which is preliminary data.</text>
</comment>
<dbReference type="RefSeq" id="WP_197002949.1">
    <property type="nucleotide sequence ID" value="NZ_BONS01000001.1"/>
</dbReference>
<accession>A0A8J7GGT5</accession>
<evidence type="ECO:0000313" key="5">
    <source>
        <dbReference type="Proteomes" id="UP000622552"/>
    </source>
</evidence>
<evidence type="ECO:0000313" key="4">
    <source>
        <dbReference type="EMBL" id="MBG6135893.1"/>
    </source>
</evidence>
<evidence type="ECO:0000259" key="3">
    <source>
        <dbReference type="Pfam" id="PF07786"/>
    </source>
</evidence>
<keyword evidence="1" id="KW-0472">Membrane</keyword>
<dbReference type="PANTHER" id="PTHR30590">
    <property type="entry name" value="INNER MEMBRANE PROTEIN"/>
    <property type="match status" value="1"/>
</dbReference>
<feature type="transmembrane region" description="Helical" evidence="1">
    <location>
        <begin position="268"/>
        <end position="289"/>
    </location>
</feature>
<name>A0A8J7GGT5_9ACTN</name>
<keyword evidence="5" id="KW-1185">Reference proteome</keyword>
<keyword evidence="1" id="KW-0812">Transmembrane</keyword>
<dbReference type="PANTHER" id="PTHR30590:SF3">
    <property type="entry name" value="HYPOTHETICAL MEMBRANE SPANNING PROTEIN"/>
    <property type="match status" value="1"/>
</dbReference>
<dbReference type="Proteomes" id="UP000622552">
    <property type="component" value="Unassembled WGS sequence"/>
</dbReference>
<feature type="transmembrane region" description="Helical" evidence="1">
    <location>
        <begin position="229"/>
        <end position="248"/>
    </location>
</feature>
<sequence length="394" mass="40704">MITHPTRRLPAAVAVTGPRLGAIDVARGLAVIGMILAHLAFGGTEVSLSDPGTWPGLVNGRSSILFMTLAGLSLTFIAGRPRPHSGERLVRARVRVFTRAALLLGIGAALDLLNGGAAVILAVYGVLFLLATPFLRLSARWLLVSAGIVALTGPVLANLVPGHGGEPQSGSLATAVKGVPTDGVDLPIAARFALEILFTGTYPAVIWLAFLLAGMGVGRLALDNRRTAGVVFGVGATISVTGYGLGHLPGLPDPLDRLATSSPHSGGWGEVLGSGGLAIAVIGLLLLLCRYREVRTATWPLAALGSITLTVYVLHIASFLLLSQEAPEHGAGESPWFAAVSVAAALAFAVLWRTFRTSGPLEGVVTWISNRAADTGRQPTADTVFEPTKPTPAT</sequence>
<feature type="transmembrane region" description="Helical" evidence="1">
    <location>
        <begin position="61"/>
        <end position="80"/>
    </location>
</feature>
<feature type="transmembrane region" description="Helical" evidence="1">
    <location>
        <begin position="21"/>
        <end position="41"/>
    </location>
</feature>
<evidence type="ECO:0000256" key="1">
    <source>
        <dbReference type="SAM" id="Phobius"/>
    </source>
</evidence>
<dbReference type="InterPro" id="IPR012429">
    <property type="entry name" value="HGSNAT_cat"/>
</dbReference>
<dbReference type="InterPro" id="IPR052529">
    <property type="entry name" value="Bact_Transport_Assoc"/>
</dbReference>